<dbReference type="PROSITE" id="PS00105">
    <property type="entry name" value="AA_TRANSFER_CLASS_1"/>
    <property type="match status" value="1"/>
</dbReference>
<accession>A0A9P7ZLH5</accession>
<dbReference type="GO" id="GO:0006520">
    <property type="term" value="P:amino acid metabolic process"/>
    <property type="evidence" value="ECO:0007669"/>
    <property type="project" value="TreeGrafter"/>
</dbReference>
<organism evidence="4 5">
    <name type="scientific">Emericellopsis atlantica</name>
    <dbReference type="NCBI Taxonomy" id="2614577"/>
    <lineage>
        <taxon>Eukaryota</taxon>
        <taxon>Fungi</taxon>
        <taxon>Dikarya</taxon>
        <taxon>Ascomycota</taxon>
        <taxon>Pezizomycotina</taxon>
        <taxon>Sordariomycetes</taxon>
        <taxon>Hypocreomycetidae</taxon>
        <taxon>Hypocreales</taxon>
        <taxon>Bionectriaceae</taxon>
        <taxon>Emericellopsis</taxon>
    </lineage>
</organism>
<evidence type="ECO:0000259" key="3">
    <source>
        <dbReference type="Pfam" id="PF00155"/>
    </source>
</evidence>
<dbReference type="InterPro" id="IPR004838">
    <property type="entry name" value="NHTrfase_class1_PyrdxlP-BS"/>
</dbReference>
<evidence type="ECO:0000256" key="2">
    <source>
        <dbReference type="ARBA" id="ARBA00022898"/>
    </source>
</evidence>
<reference evidence="4" key="1">
    <citation type="journal article" date="2021" name="IMA Fungus">
        <title>Genomic characterization of three marine fungi, including Emericellopsis atlantica sp. nov. with signatures of a generalist lifestyle and marine biomass degradation.</title>
        <authorList>
            <person name="Hagestad O.C."/>
            <person name="Hou L."/>
            <person name="Andersen J.H."/>
            <person name="Hansen E.H."/>
            <person name="Altermark B."/>
            <person name="Li C."/>
            <person name="Kuhnert E."/>
            <person name="Cox R.J."/>
            <person name="Crous P.W."/>
            <person name="Spatafora J.W."/>
            <person name="Lail K."/>
            <person name="Amirebrahimi M."/>
            <person name="Lipzen A."/>
            <person name="Pangilinan J."/>
            <person name="Andreopoulos W."/>
            <person name="Hayes R.D."/>
            <person name="Ng V."/>
            <person name="Grigoriev I.V."/>
            <person name="Jackson S.A."/>
            <person name="Sutton T.D.S."/>
            <person name="Dobson A.D.W."/>
            <person name="Rama T."/>
        </authorList>
    </citation>
    <scope>NUCLEOTIDE SEQUENCE</scope>
    <source>
        <strain evidence="4">TS7</strain>
    </source>
</reference>
<dbReference type="GO" id="GO:0008483">
    <property type="term" value="F:transaminase activity"/>
    <property type="evidence" value="ECO:0007669"/>
    <property type="project" value="TreeGrafter"/>
</dbReference>
<gene>
    <name evidence="4" type="ORF">F5Z01DRAFT_656255</name>
</gene>
<dbReference type="InterPro" id="IPR015424">
    <property type="entry name" value="PyrdxlP-dep_Trfase"/>
</dbReference>
<dbReference type="RefSeq" id="XP_046118124.1">
    <property type="nucleotide sequence ID" value="XM_046263566.1"/>
</dbReference>
<keyword evidence="2" id="KW-0663">Pyridoxal phosphate</keyword>
<sequence>MALSLRAEQHAQPGPLDRLWKVLANLYDPTTNPDGYISLGVAENTLMHSVLNEHIHQNLRLPTHDLTYGDGQKQLRATLAKFFNKYFKPATPIEPDHIAVTNGCTSAIEHMAWALGNPGDGFLLGRPFYGAFVDDVTGRFGTKLLTVNFNDIDPMSVEGVKCYERELLAAQARGQRVAGLILCQPHNPLGRCYSRETITELMRLCAKYKIHLISDEIYALSVFTNNVDKDVPFFPFTSAASIDTTGVIDPALVHIIWGMSKDFGANGIRMGTIISQNNPLLHAAIVPVSLMSSTSALTDHVVDNVVSDAEWVEGYIAENRALLSQQYEYVAQWARRNKIEYAPGVNAGFFLWVNLGKVYKETHGEVEDISEAVMNALLEHGIFLASGAQFGAEEPGWFRIVFSHPTEYLDVGLKRIEKTLLDGRQKDGASQKGV</sequence>
<dbReference type="Pfam" id="PF00155">
    <property type="entry name" value="Aminotran_1_2"/>
    <property type="match status" value="1"/>
</dbReference>
<dbReference type="SUPFAM" id="SSF53383">
    <property type="entry name" value="PLP-dependent transferases"/>
    <property type="match status" value="1"/>
</dbReference>
<dbReference type="PANTHER" id="PTHR43795">
    <property type="entry name" value="BIFUNCTIONAL ASPARTATE AMINOTRANSFERASE AND GLUTAMATE/ASPARTATE-PREPHENATE AMINOTRANSFERASE-RELATED"/>
    <property type="match status" value="1"/>
</dbReference>
<evidence type="ECO:0000313" key="4">
    <source>
        <dbReference type="EMBL" id="KAG9254200.1"/>
    </source>
</evidence>
<dbReference type="GO" id="GO:0030170">
    <property type="term" value="F:pyridoxal phosphate binding"/>
    <property type="evidence" value="ECO:0007669"/>
    <property type="project" value="InterPro"/>
</dbReference>
<dbReference type="CDD" id="cd00609">
    <property type="entry name" value="AAT_like"/>
    <property type="match status" value="1"/>
</dbReference>
<dbReference type="Gene3D" id="3.90.1150.10">
    <property type="entry name" value="Aspartate Aminotransferase, domain 1"/>
    <property type="match status" value="1"/>
</dbReference>
<comment type="caution">
    <text evidence="4">The sequence shown here is derived from an EMBL/GenBank/DDBJ whole genome shotgun (WGS) entry which is preliminary data.</text>
</comment>
<dbReference type="InterPro" id="IPR050478">
    <property type="entry name" value="Ethylene_sulfur-biosynth"/>
</dbReference>
<dbReference type="OrthoDB" id="7042322at2759"/>
<evidence type="ECO:0000313" key="5">
    <source>
        <dbReference type="Proteomes" id="UP000887229"/>
    </source>
</evidence>
<dbReference type="AlphaFoldDB" id="A0A9P7ZLH5"/>
<dbReference type="Proteomes" id="UP000887229">
    <property type="component" value="Unassembled WGS sequence"/>
</dbReference>
<dbReference type="GeneID" id="70294469"/>
<name>A0A9P7ZLH5_9HYPO</name>
<keyword evidence="5" id="KW-1185">Reference proteome</keyword>
<dbReference type="Gene3D" id="3.40.640.10">
    <property type="entry name" value="Type I PLP-dependent aspartate aminotransferase-like (Major domain)"/>
    <property type="match status" value="1"/>
</dbReference>
<dbReference type="InterPro" id="IPR015422">
    <property type="entry name" value="PyrdxlP-dep_Trfase_small"/>
</dbReference>
<protein>
    <submittedName>
        <fullName evidence="4">ACC synthase</fullName>
    </submittedName>
</protein>
<evidence type="ECO:0000256" key="1">
    <source>
        <dbReference type="ARBA" id="ARBA00007441"/>
    </source>
</evidence>
<feature type="domain" description="Aminotransferase class I/classII large" evidence="3">
    <location>
        <begin position="39"/>
        <end position="416"/>
    </location>
</feature>
<dbReference type="InterPro" id="IPR015421">
    <property type="entry name" value="PyrdxlP-dep_Trfase_major"/>
</dbReference>
<dbReference type="InterPro" id="IPR004839">
    <property type="entry name" value="Aminotransferase_I/II_large"/>
</dbReference>
<dbReference type="EMBL" id="MU251255">
    <property type="protein sequence ID" value="KAG9254200.1"/>
    <property type="molecule type" value="Genomic_DNA"/>
</dbReference>
<dbReference type="PRINTS" id="PR00753">
    <property type="entry name" value="ACCSYNTHASE"/>
</dbReference>
<dbReference type="PANTHER" id="PTHR43795:SF63">
    <property type="entry name" value="PUTATIVE (AFU_ORTHOLOGUE AFUA_4G00630)-RELATED"/>
    <property type="match status" value="1"/>
</dbReference>
<comment type="similarity">
    <text evidence="1">Belongs to the class-I pyridoxal-phosphate-dependent aminotransferase family.</text>
</comment>
<proteinExistence type="inferred from homology"/>